<sequence length="318" mass="35042">MNMLAQSRAFRAEDRDFPILTKPLVNAFGTEIVKTDPKDSWFSQHVETVMMSDNTLDSNLELLPQADIHIKRLLQNKARKLLGESRNRMQLSQTVQVRYEPCSNQVPSYSSYSNFNNNNVVDSERKSGTPDDRFNDAHARFPVLQLAQLRINPPGLSHWESPSPPRTRHTTSLGAGKALPKQPPIDQDVPEGADGDKASDVPSPSLGSSPLVQAKSRSPKASPTRNMFSQVGTDRIGDRDLGRMVAQNVQEDVGFGRTSPALQLQLSAVQAPGCNDPIILNVQVHNTNSTVYNFNNAQGDVNHTTNNDGFSHASFNSK</sequence>
<protein>
    <submittedName>
        <fullName evidence="2">Uncharacterized protein</fullName>
    </submittedName>
</protein>
<dbReference type="EMBL" id="JANVFO010000047">
    <property type="protein sequence ID" value="KAJ3724999.1"/>
    <property type="molecule type" value="Genomic_DNA"/>
</dbReference>
<evidence type="ECO:0000313" key="3">
    <source>
        <dbReference type="Proteomes" id="UP001176059"/>
    </source>
</evidence>
<feature type="compositionally biased region" description="Basic and acidic residues" evidence="1">
    <location>
        <begin position="122"/>
        <end position="135"/>
    </location>
</feature>
<name>A0AA38J6I6_9AGAR</name>
<reference evidence="2" key="2">
    <citation type="journal article" date="2023" name="Proc. Natl. Acad. Sci. U.S.A.">
        <title>A global phylogenomic analysis of the shiitake genus Lentinula.</title>
        <authorList>
            <person name="Sierra-Patev S."/>
            <person name="Min B."/>
            <person name="Naranjo-Ortiz M."/>
            <person name="Looney B."/>
            <person name="Konkel Z."/>
            <person name="Slot J.C."/>
            <person name="Sakamoto Y."/>
            <person name="Steenwyk J.L."/>
            <person name="Rokas A."/>
            <person name="Carro J."/>
            <person name="Camarero S."/>
            <person name="Ferreira P."/>
            <person name="Molpeceres G."/>
            <person name="Ruiz-Duenas F.J."/>
            <person name="Serrano A."/>
            <person name="Henrissat B."/>
            <person name="Drula E."/>
            <person name="Hughes K.W."/>
            <person name="Mata J.L."/>
            <person name="Ishikawa N.K."/>
            <person name="Vargas-Isla R."/>
            <person name="Ushijima S."/>
            <person name="Smith C.A."/>
            <person name="Donoghue J."/>
            <person name="Ahrendt S."/>
            <person name="Andreopoulos W."/>
            <person name="He G."/>
            <person name="LaButti K."/>
            <person name="Lipzen A."/>
            <person name="Ng V."/>
            <person name="Riley R."/>
            <person name="Sandor L."/>
            <person name="Barry K."/>
            <person name="Martinez A.T."/>
            <person name="Xiao Y."/>
            <person name="Gibbons J.G."/>
            <person name="Terashima K."/>
            <person name="Grigoriev I.V."/>
            <person name="Hibbett D."/>
        </authorList>
    </citation>
    <scope>NUCLEOTIDE SEQUENCE</scope>
    <source>
        <strain evidence="2">ET3784</strain>
    </source>
</reference>
<organism evidence="2 3">
    <name type="scientific">Lentinula guzmanii</name>
    <dbReference type="NCBI Taxonomy" id="2804957"/>
    <lineage>
        <taxon>Eukaryota</taxon>
        <taxon>Fungi</taxon>
        <taxon>Dikarya</taxon>
        <taxon>Basidiomycota</taxon>
        <taxon>Agaricomycotina</taxon>
        <taxon>Agaricomycetes</taxon>
        <taxon>Agaricomycetidae</taxon>
        <taxon>Agaricales</taxon>
        <taxon>Marasmiineae</taxon>
        <taxon>Omphalotaceae</taxon>
        <taxon>Lentinula</taxon>
    </lineage>
</organism>
<feature type="compositionally biased region" description="Polar residues" evidence="1">
    <location>
        <begin position="215"/>
        <end position="232"/>
    </location>
</feature>
<dbReference type="Proteomes" id="UP001176059">
    <property type="component" value="Unassembled WGS sequence"/>
</dbReference>
<feature type="compositionally biased region" description="Low complexity" evidence="1">
    <location>
        <begin position="108"/>
        <end position="121"/>
    </location>
</feature>
<proteinExistence type="predicted"/>
<keyword evidence="3" id="KW-1185">Reference proteome</keyword>
<evidence type="ECO:0000256" key="1">
    <source>
        <dbReference type="SAM" id="MobiDB-lite"/>
    </source>
</evidence>
<comment type="caution">
    <text evidence="2">The sequence shown here is derived from an EMBL/GenBank/DDBJ whole genome shotgun (WGS) entry which is preliminary data.</text>
</comment>
<accession>A0AA38J6I6</accession>
<reference evidence="2" key="1">
    <citation type="submission" date="2022-08" db="EMBL/GenBank/DDBJ databases">
        <authorList>
            <consortium name="DOE Joint Genome Institute"/>
            <person name="Min B."/>
            <person name="Sierra-Patev S."/>
            <person name="Naranjo-Ortiz M."/>
            <person name="Looney B."/>
            <person name="Konkel Z."/>
            <person name="Slot J.C."/>
            <person name="Sakamoto Y."/>
            <person name="Steenwyk J.L."/>
            <person name="Rokas A."/>
            <person name="Carro J."/>
            <person name="Camarero S."/>
            <person name="Ferreira P."/>
            <person name="Molpeceres G."/>
            <person name="Ruiz-duenas F.J."/>
            <person name="Serrano A."/>
            <person name="Henrissat B."/>
            <person name="Drula E."/>
            <person name="Hughes K.W."/>
            <person name="Mata J.L."/>
            <person name="Ishikawa N.K."/>
            <person name="Vargas-Isla R."/>
            <person name="Ushijima S."/>
            <person name="Smith C.A."/>
            <person name="Ahrendt S."/>
            <person name="Andreopoulos W."/>
            <person name="He G."/>
            <person name="LaButti K."/>
            <person name="Lipzen A."/>
            <person name="Ng V."/>
            <person name="Riley R."/>
            <person name="Sandor L."/>
            <person name="Barry K."/>
            <person name="Martinez A.T."/>
            <person name="Xiao Y."/>
            <person name="Gibbons J.G."/>
            <person name="Terashima K."/>
            <person name="Hibbett D.S."/>
            <person name="Grigoriev I.V."/>
        </authorList>
    </citation>
    <scope>NUCLEOTIDE SEQUENCE</scope>
    <source>
        <strain evidence="2">ET3784</strain>
    </source>
</reference>
<gene>
    <name evidence="2" type="ORF">DFJ43DRAFT_1157555</name>
</gene>
<dbReference type="AlphaFoldDB" id="A0AA38J6I6"/>
<evidence type="ECO:0000313" key="2">
    <source>
        <dbReference type="EMBL" id="KAJ3724999.1"/>
    </source>
</evidence>
<feature type="region of interest" description="Disordered" evidence="1">
    <location>
        <begin position="152"/>
        <end position="236"/>
    </location>
</feature>
<feature type="region of interest" description="Disordered" evidence="1">
    <location>
        <begin position="108"/>
        <end position="135"/>
    </location>
</feature>
<feature type="compositionally biased region" description="Low complexity" evidence="1">
    <location>
        <begin position="200"/>
        <end position="212"/>
    </location>
</feature>